<proteinExistence type="predicted"/>
<reference evidence="4" key="1">
    <citation type="journal article" date="2015" name="Nature">
        <title>Complex archaea that bridge the gap between prokaryotes and eukaryotes.</title>
        <authorList>
            <person name="Spang A."/>
            <person name="Saw J.H."/>
            <person name="Jorgensen S.L."/>
            <person name="Zaremba-Niedzwiedzka K."/>
            <person name="Martijn J."/>
            <person name="Lind A.E."/>
            <person name="van Eijk R."/>
            <person name="Schleper C."/>
            <person name="Guy L."/>
            <person name="Ettema T.J."/>
        </authorList>
    </citation>
    <scope>NUCLEOTIDE SEQUENCE</scope>
</reference>
<feature type="domain" description="Phage capsid-like C-terminal" evidence="3">
    <location>
        <begin position="126"/>
        <end position="399"/>
    </location>
</feature>
<dbReference type="SUPFAM" id="SSF56563">
    <property type="entry name" value="Major capsid protein gp5"/>
    <property type="match status" value="1"/>
</dbReference>
<evidence type="ECO:0000256" key="1">
    <source>
        <dbReference type="ARBA" id="ARBA00004328"/>
    </source>
</evidence>
<accession>A0A0F9IZX0</accession>
<dbReference type="Gene3D" id="3.30.2320.10">
    <property type="entry name" value="hypothetical protein PF0899 domain"/>
    <property type="match status" value="1"/>
</dbReference>
<gene>
    <name evidence="4" type="ORF">LCGC14_1517320</name>
</gene>
<evidence type="ECO:0000259" key="3">
    <source>
        <dbReference type="Pfam" id="PF05065"/>
    </source>
</evidence>
<organism evidence="4">
    <name type="scientific">marine sediment metagenome</name>
    <dbReference type="NCBI Taxonomy" id="412755"/>
    <lineage>
        <taxon>unclassified sequences</taxon>
        <taxon>metagenomes</taxon>
        <taxon>ecological metagenomes</taxon>
    </lineage>
</organism>
<dbReference type="NCBIfam" id="TIGR01554">
    <property type="entry name" value="major_cap_HK97"/>
    <property type="match status" value="1"/>
</dbReference>
<keyword evidence="2" id="KW-0946">Virion</keyword>
<dbReference type="GO" id="GO:0044423">
    <property type="term" value="C:virion component"/>
    <property type="evidence" value="ECO:0007669"/>
    <property type="project" value="UniProtKB-KW"/>
</dbReference>
<evidence type="ECO:0000256" key="2">
    <source>
        <dbReference type="ARBA" id="ARBA00022844"/>
    </source>
</evidence>
<dbReference type="Pfam" id="PF05065">
    <property type="entry name" value="Phage_capsid"/>
    <property type="match status" value="1"/>
</dbReference>
<comment type="subcellular location">
    <subcellularLocation>
        <location evidence="1">Virion</location>
    </subcellularLocation>
</comment>
<name>A0A0F9IZX0_9ZZZZ</name>
<protein>
    <recommendedName>
        <fullName evidence="3">Phage capsid-like C-terminal domain-containing protein</fullName>
    </recommendedName>
</protein>
<dbReference type="Gene3D" id="3.30.2400.10">
    <property type="entry name" value="Major capsid protein gp5"/>
    <property type="match status" value="1"/>
</dbReference>
<dbReference type="EMBL" id="LAZR01011211">
    <property type="protein sequence ID" value="KKM62868.1"/>
    <property type="molecule type" value="Genomic_DNA"/>
</dbReference>
<evidence type="ECO:0000313" key="4">
    <source>
        <dbReference type="EMBL" id="KKM62868.1"/>
    </source>
</evidence>
<comment type="caution">
    <text evidence="4">The sequence shown here is derived from an EMBL/GenBank/DDBJ whole genome shotgun (WGS) entry which is preliminary data.</text>
</comment>
<dbReference type="AlphaFoldDB" id="A0A0F9IZX0"/>
<dbReference type="InterPro" id="IPR054612">
    <property type="entry name" value="Phage_capsid-like_C"/>
</dbReference>
<dbReference type="InterPro" id="IPR024455">
    <property type="entry name" value="Phage_capsid"/>
</dbReference>
<sequence length="405" mass="44904">MKIKKKKLKKVKKVKKVKSQNKLVKELTDSIAEKITAGLAKIAKSNKASKANRDKKAQLGGNKDKLQLNGKFKVATLKSGKAIEIGMGQAKDLGHWMQALVRKDYVGMAKYFAKLEPLNTATDEDGGFLVPTLLHNVLVPLIEDQAVIRPLATHIDMSNMKTNQLNVDQIVGKPIATWSGENTVKGTSSMQFAQISLTPYVLAVIVPFTKQLMTDSVFNVVKMLTKSMTESIVKEEERAFMVGNGAGQPTGINNYTPGRAVDAGNNLNFDHINAAYWRMPQAFRNKAVWFMNGRTIENVSMIKDDQNRPLLLDNGILTQPGIPAMKGRPVFEQNDLPSAQIVFVDPSMYWIADKWPMTVDMATEATIRGISLFEKNLIALRVEERVDAELVDTRAFTRVNNTGVA</sequence>